<keyword evidence="6" id="KW-0597">Phosphoprotein</keyword>
<dbReference type="FunFam" id="3.20.20.140:FF:000217">
    <property type="entry name" value="Dihydropyrimidinase-related protein 1"/>
    <property type="match status" value="1"/>
</dbReference>
<keyword evidence="7" id="KW-0944">Nitration</keyword>
<dbReference type="InterPro" id="IPR032466">
    <property type="entry name" value="Metal_Hydrolase"/>
</dbReference>
<protein>
    <recommendedName>
        <fullName evidence="11">Dihydropyrimidinase-related protein 1</fullName>
    </recommendedName>
    <alternativeName>
        <fullName evidence="12">Collapsin response mediator protein 1</fullName>
    </alternativeName>
    <alternativeName>
        <fullName evidence="13">Inactive dihydropyrimidinase</fullName>
    </alternativeName>
</protein>
<feature type="compositionally biased region" description="Polar residues" evidence="14">
    <location>
        <begin position="639"/>
        <end position="648"/>
    </location>
</feature>
<comment type="subunit">
    <text evidence="10">Homotetramer, and heterotetramer with DPYSL2, DPYSL3, DPYSL4 or DPYSL5. Interacts with PLXNA1. Interacts with FLNA (via calponin-homology (CH) domain 1 and filamin repeat 24); the interaction alters FLNA ternary structure and thus promotes FLNA dissociation from F-actin.</text>
</comment>
<dbReference type="AlphaFoldDB" id="A0AAV1EU12"/>
<evidence type="ECO:0000256" key="1">
    <source>
        <dbReference type="ARBA" id="ARBA00004186"/>
    </source>
</evidence>
<dbReference type="CDD" id="cd01314">
    <property type="entry name" value="D-HYD"/>
    <property type="match status" value="1"/>
</dbReference>
<evidence type="ECO:0000256" key="7">
    <source>
        <dbReference type="ARBA" id="ARBA00023074"/>
    </source>
</evidence>
<dbReference type="GO" id="GO:0016812">
    <property type="term" value="F:hydrolase activity, acting on carbon-nitrogen (but not peptide) bonds, in cyclic amides"/>
    <property type="evidence" value="ECO:0007669"/>
    <property type="project" value="TreeGrafter"/>
</dbReference>
<evidence type="ECO:0000256" key="4">
    <source>
        <dbReference type="ARBA" id="ARBA00008829"/>
    </source>
</evidence>
<evidence type="ECO:0000256" key="9">
    <source>
        <dbReference type="ARBA" id="ARBA00059281"/>
    </source>
</evidence>
<evidence type="ECO:0000256" key="6">
    <source>
        <dbReference type="ARBA" id="ARBA00022553"/>
    </source>
</evidence>
<keyword evidence="5" id="KW-0963">Cytoplasm</keyword>
<evidence type="ECO:0000256" key="5">
    <source>
        <dbReference type="ARBA" id="ARBA00022490"/>
    </source>
</evidence>
<feature type="domain" description="Amidohydrolase-related" evidence="15">
    <location>
        <begin position="169"/>
        <end position="557"/>
    </location>
</feature>
<dbReference type="GO" id="GO:0005829">
    <property type="term" value="C:cytosol"/>
    <property type="evidence" value="ECO:0007669"/>
    <property type="project" value="TreeGrafter"/>
</dbReference>
<evidence type="ECO:0000256" key="10">
    <source>
        <dbReference type="ARBA" id="ARBA00061880"/>
    </source>
</evidence>
<feature type="region of interest" description="Disordered" evidence="14">
    <location>
        <begin position="1"/>
        <end position="30"/>
    </location>
</feature>
<dbReference type="GO" id="GO:0005813">
    <property type="term" value="C:centrosome"/>
    <property type="evidence" value="ECO:0007669"/>
    <property type="project" value="UniProtKB-SubCell"/>
</dbReference>
<feature type="compositionally biased region" description="Low complexity" evidence="14">
    <location>
        <begin position="618"/>
        <end position="629"/>
    </location>
</feature>
<evidence type="ECO:0000256" key="11">
    <source>
        <dbReference type="ARBA" id="ARBA00071519"/>
    </source>
</evidence>
<dbReference type="Proteomes" id="UP001178508">
    <property type="component" value="Chromosome 3"/>
</dbReference>
<comment type="subcellular location">
    <subcellularLocation>
        <location evidence="2">Cytoplasm</location>
        <location evidence="2">Cytoskeleton</location>
        <location evidence="2">Microtubule organizing center</location>
        <location evidence="2">Centrosome</location>
    </subcellularLocation>
    <subcellularLocation>
        <location evidence="1">Cytoplasm</location>
        <location evidence="1">Cytoskeleton</location>
        <location evidence="1">Spindle</location>
    </subcellularLocation>
    <subcellularLocation>
        <location evidence="3">Perikaryon</location>
    </subcellularLocation>
</comment>
<dbReference type="Gene3D" id="2.30.40.10">
    <property type="entry name" value="Urease, subunit C, domain 1"/>
    <property type="match status" value="1"/>
</dbReference>
<evidence type="ECO:0000256" key="3">
    <source>
        <dbReference type="ARBA" id="ARBA00004484"/>
    </source>
</evidence>
<evidence type="ECO:0000256" key="12">
    <source>
        <dbReference type="ARBA" id="ARBA00079257"/>
    </source>
</evidence>
<dbReference type="PANTHER" id="PTHR11647:SF54">
    <property type="entry name" value="DIHYDROPYRIMIDINASE-RELATED PROTEIN 1"/>
    <property type="match status" value="1"/>
</dbReference>
<comment type="function">
    <text evidence="9">Necessary for signaling by class 3 semaphorins and subsequent remodeling of the cytoskeleton. Plays a role in axon guidance. During the axon guidance process, acts downstream of SEMA3A to promote FLNA dissociation from F-actin which results in the rearrangement of the actin cytoskeleton and the collapse of the growth cone. Involved in invasive growth and cell migration. May participate in cytokinesis.</text>
</comment>
<evidence type="ECO:0000313" key="17">
    <source>
        <dbReference type="Proteomes" id="UP001178508"/>
    </source>
</evidence>
<feature type="region of interest" description="Disordered" evidence="14">
    <location>
        <begin position="51"/>
        <end position="119"/>
    </location>
</feature>
<reference evidence="16" key="1">
    <citation type="submission" date="2023-08" db="EMBL/GenBank/DDBJ databases">
        <authorList>
            <person name="Alioto T."/>
            <person name="Alioto T."/>
            <person name="Gomez Garrido J."/>
        </authorList>
    </citation>
    <scope>NUCLEOTIDE SEQUENCE</scope>
</reference>
<proteinExistence type="inferred from homology"/>
<dbReference type="GO" id="GO:0005819">
    <property type="term" value="C:spindle"/>
    <property type="evidence" value="ECO:0007669"/>
    <property type="project" value="UniProtKB-SubCell"/>
</dbReference>
<gene>
    <name evidence="16" type="ORF">XNOV1_A018347</name>
</gene>
<evidence type="ECO:0000259" key="15">
    <source>
        <dbReference type="Pfam" id="PF01979"/>
    </source>
</evidence>
<organism evidence="16 17">
    <name type="scientific">Xyrichtys novacula</name>
    <name type="common">Pearly razorfish</name>
    <name type="synonym">Hemipteronotus novacula</name>
    <dbReference type="NCBI Taxonomy" id="13765"/>
    <lineage>
        <taxon>Eukaryota</taxon>
        <taxon>Metazoa</taxon>
        <taxon>Chordata</taxon>
        <taxon>Craniata</taxon>
        <taxon>Vertebrata</taxon>
        <taxon>Euteleostomi</taxon>
        <taxon>Actinopterygii</taxon>
        <taxon>Neopterygii</taxon>
        <taxon>Teleostei</taxon>
        <taxon>Neoteleostei</taxon>
        <taxon>Acanthomorphata</taxon>
        <taxon>Eupercaria</taxon>
        <taxon>Labriformes</taxon>
        <taxon>Labridae</taxon>
        <taxon>Xyrichtys</taxon>
    </lineage>
</organism>
<accession>A0AAV1EU12</accession>
<evidence type="ECO:0000256" key="8">
    <source>
        <dbReference type="ARBA" id="ARBA00023212"/>
    </source>
</evidence>
<dbReference type="EMBL" id="OY660866">
    <property type="protein sequence ID" value="CAJ1052180.1"/>
    <property type="molecule type" value="Genomic_DNA"/>
</dbReference>
<dbReference type="InterPro" id="IPR011059">
    <property type="entry name" value="Metal-dep_hydrolase_composite"/>
</dbReference>
<keyword evidence="17" id="KW-1185">Reference proteome</keyword>
<dbReference type="FunFam" id="2.30.40.10:FF:000021">
    <property type="entry name" value="Dihydropyrimidinase-related protein 2"/>
    <property type="match status" value="1"/>
</dbReference>
<evidence type="ECO:0000256" key="2">
    <source>
        <dbReference type="ARBA" id="ARBA00004300"/>
    </source>
</evidence>
<dbReference type="SUPFAM" id="SSF51556">
    <property type="entry name" value="Metallo-dependent hydrolases"/>
    <property type="match status" value="1"/>
</dbReference>
<dbReference type="PANTHER" id="PTHR11647">
    <property type="entry name" value="HYDRANTOINASE/DIHYDROPYRIMIDINASE FAMILY MEMBER"/>
    <property type="match status" value="1"/>
</dbReference>
<name>A0AAV1EU12_XYRNO</name>
<dbReference type="GO" id="GO:0043204">
    <property type="term" value="C:perikaryon"/>
    <property type="evidence" value="ECO:0007669"/>
    <property type="project" value="UniProtKB-SubCell"/>
</dbReference>
<evidence type="ECO:0000256" key="13">
    <source>
        <dbReference type="ARBA" id="ARBA00081558"/>
    </source>
</evidence>
<feature type="compositionally biased region" description="Basic and acidic residues" evidence="14">
    <location>
        <begin position="1"/>
        <end position="13"/>
    </location>
</feature>
<dbReference type="Gene3D" id="3.20.20.140">
    <property type="entry name" value="Metal-dependent hydrolases"/>
    <property type="match status" value="1"/>
</dbReference>
<dbReference type="Pfam" id="PF01979">
    <property type="entry name" value="Amidohydro_1"/>
    <property type="match status" value="1"/>
</dbReference>
<evidence type="ECO:0000256" key="14">
    <source>
        <dbReference type="SAM" id="MobiDB-lite"/>
    </source>
</evidence>
<dbReference type="SUPFAM" id="SSF51338">
    <property type="entry name" value="Composite domain of metallo-dependent hydrolases"/>
    <property type="match status" value="2"/>
</dbReference>
<sequence length="677" mass="73979">MSDCRRQWNREDELPVYLAGPITTGPNQRKSFGMFSSVEGAYDSKTIDFDNYAVGRKGSRTPRSGSRERLLDTGDPIGKTPGEAREGSQSSSPGEREEGRPGVEVRFSSETDSQNGKSEKLLIKGGRVVNDDQSVYADVYIEDGLIKQVGENLVVPGGVKVIEANGLMVIPGGIDVNTCLMKPFLDTHPVDDFLQGTKAALAGGTTMIIDHVTPQPGDSLLEAFEFWQEAADKKACCDYSLHVDIPQWNETVKDELELLVHEKGINSFQVYMAYKDLYQLSDSQLYEAFSFLKQLGAVVLVHAENGDLIAQEQRKILEMGITGPEGHPLSRPEELEAEAVFRAITLGNRVNCPVYITKVMSKSAADTITQARRKGSVVFGEAITASLATDGSHYWSKNWAKAAAYVTSPPLSPDPTTPDHLHTLLACGDLQVVGSAHCIYSTSQKAIGKDDFTLIPEGTNGVEERMGFVWDKTVAMGKMDENQFVAVTSTNAAKIFNLYPRKGRIAVGSDADIVIWDPDSVKTITAKLQQSAGEYNIFEGLECRGGPALVLSQGQVVYEEGKLQVQQGTGRFIPRKHFPDLPYQRVKFRNQTKNKQGVTRGMYDGPVYDVVPTPKYITPSPSAKTSPTSHQPPPPVRNLHQSNFSLSGAQIDDNIPRRSGHRIVAPPGGRSNITSLG</sequence>
<dbReference type="InterPro" id="IPR050378">
    <property type="entry name" value="Metallo-dep_Hydrolases_sf"/>
</dbReference>
<dbReference type="InterPro" id="IPR011778">
    <property type="entry name" value="Hydantoinase/dihydroPyrase"/>
</dbReference>
<comment type="similarity">
    <text evidence="4">Belongs to the metallo-dependent hydrolases superfamily. Hydantoinase/dihydropyrimidinase family.</text>
</comment>
<evidence type="ECO:0000313" key="16">
    <source>
        <dbReference type="EMBL" id="CAJ1052180.1"/>
    </source>
</evidence>
<feature type="region of interest" description="Disordered" evidence="14">
    <location>
        <begin position="614"/>
        <end position="677"/>
    </location>
</feature>
<dbReference type="InterPro" id="IPR006680">
    <property type="entry name" value="Amidohydro-rel"/>
</dbReference>
<keyword evidence="8" id="KW-0206">Cytoskeleton</keyword>
<feature type="compositionally biased region" description="Basic and acidic residues" evidence="14">
    <location>
        <begin position="94"/>
        <end position="109"/>
    </location>
</feature>
<dbReference type="NCBIfam" id="TIGR02033">
    <property type="entry name" value="D-hydantoinase"/>
    <property type="match status" value="1"/>
</dbReference>